<name>A0A2P2PCK7_RHIMU</name>
<sequence length="32" mass="3883">MQHSVHQCKFEQKKYITDRIVIVFLINGYTLE</sequence>
<evidence type="ECO:0000313" key="1">
    <source>
        <dbReference type="EMBL" id="MBX52472.1"/>
    </source>
</evidence>
<reference evidence="1" key="1">
    <citation type="submission" date="2018-02" db="EMBL/GenBank/DDBJ databases">
        <title>Rhizophora mucronata_Transcriptome.</title>
        <authorList>
            <person name="Meera S.P."/>
            <person name="Sreeshan A."/>
            <person name="Augustine A."/>
        </authorList>
    </citation>
    <scope>NUCLEOTIDE SEQUENCE</scope>
    <source>
        <tissue evidence="1">Leaf</tissue>
    </source>
</reference>
<organism evidence="1">
    <name type="scientific">Rhizophora mucronata</name>
    <name type="common">Asiatic mangrove</name>
    <dbReference type="NCBI Taxonomy" id="61149"/>
    <lineage>
        <taxon>Eukaryota</taxon>
        <taxon>Viridiplantae</taxon>
        <taxon>Streptophyta</taxon>
        <taxon>Embryophyta</taxon>
        <taxon>Tracheophyta</taxon>
        <taxon>Spermatophyta</taxon>
        <taxon>Magnoliopsida</taxon>
        <taxon>eudicotyledons</taxon>
        <taxon>Gunneridae</taxon>
        <taxon>Pentapetalae</taxon>
        <taxon>rosids</taxon>
        <taxon>fabids</taxon>
        <taxon>Malpighiales</taxon>
        <taxon>Rhizophoraceae</taxon>
        <taxon>Rhizophora</taxon>
    </lineage>
</organism>
<accession>A0A2P2PCK7</accession>
<dbReference type="EMBL" id="GGEC01071988">
    <property type="protein sequence ID" value="MBX52472.1"/>
    <property type="molecule type" value="Transcribed_RNA"/>
</dbReference>
<protein>
    <submittedName>
        <fullName evidence="1">Uncharacterized protein</fullName>
    </submittedName>
</protein>
<dbReference type="AlphaFoldDB" id="A0A2P2PCK7"/>
<proteinExistence type="predicted"/>